<feature type="transmembrane region" description="Helical" evidence="1">
    <location>
        <begin position="138"/>
        <end position="156"/>
    </location>
</feature>
<feature type="chain" id="PRO_5034003196" evidence="2">
    <location>
        <begin position="24"/>
        <end position="445"/>
    </location>
</feature>
<feature type="transmembrane region" description="Helical" evidence="1">
    <location>
        <begin position="199"/>
        <end position="221"/>
    </location>
</feature>
<sequence>MKARFINVCLLTLLSFQLSLISAGNLTSLGDLFEGQLANLSWTSPVRRPPGKQDFGYCCRLAVNDSLQIVNGTAEFVPGQPRLVGTIEDFLSNPFPCDYRYQGGPGYPPQVYITYGWCHNNCPGYAATVLGRQGLSTWLKPLVLFIIPSAVFSLNVPRRRRINVPSRMFPDKFSSLWSLVSLTYKLPISAIIVTSGILIWNVVIMTFAGPMMLSGLHEAMLDRKIMHYLRRKTSTRSLTVQQRAHLLLVVLFGCLDLEKAWDITVDLVKGLPMDNLRRRKSSAQQPAPERLLGFFGSVGSNDQSFSDRRMSCMVPAVYPPASRSNIERVKLKLRSTLETQISFGSAAGAAVVFYCGNFAYALLELQAYYGRVSIAYSLAFGMMWTVKIRRRIDGPKFPMRVFNSTDWHAAVFNPPAHPSACSNFAEPRVANFQWYPKDYKQGEPL</sequence>
<name>A0A8H4K9M5_9HYPO</name>
<evidence type="ECO:0000256" key="2">
    <source>
        <dbReference type="SAM" id="SignalP"/>
    </source>
</evidence>
<organism evidence="3 4">
    <name type="scientific">Fusarium austroafricanum</name>
    <dbReference type="NCBI Taxonomy" id="2364996"/>
    <lineage>
        <taxon>Eukaryota</taxon>
        <taxon>Fungi</taxon>
        <taxon>Dikarya</taxon>
        <taxon>Ascomycota</taxon>
        <taxon>Pezizomycotina</taxon>
        <taxon>Sordariomycetes</taxon>
        <taxon>Hypocreomycetidae</taxon>
        <taxon>Hypocreales</taxon>
        <taxon>Nectriaceae</taxon>
        <taxon>Fusarium</taxon>
        <taxon>Fusarium concolor species complex</taxon>
    </lineage>
</organism>
<dbReference type="AlphaFoldDB" id="A0A8H4K9M5"/>
<protein>
    <submittedName>
        <fullName evidence="3">Putative cytochrome mitochondrial</fullName>
    </submittedName>
</protein>
<proteinExistence type="predicted"/>
<gene>
    <name evidence="3" type="ORF">F53441_10057</name>
</gene>
<feature type="signal peptide" evidence="2">
    <location>
        <begin position="1"/>
        <end position="23"/>
    </location>
</feature>
<keyword evidence="4" id="KW-1185">Reference proteome</keyword>
<keyword evidence="2" id="KW-0732">Signal</keyword>
<evidence type="ECO:0000313" key="4">
    <source>
        <dbReference type="Proteomes" id="UP000605986"/>
    </source>
</evidence>
<dbReference type="OrthoDB" id="5392263at2759"/>
<accession>A0A8H4K9M5</accession>
<feature type="transmembrane region" description="Helical" evidence="1">
    <location>
        <begin position="341"/>
        <end position="362"/>
    </location>
</feature>
<feature type="transmembrane region" description="Helical" evidence="1">
    <location>
        <begin position="176"/>
        <end position="193"/>
    </location>
</feature>
<dbReference type="EMBL" id="JAADJG010000468">
    <property type="protein sequence ID" value="KAF4446307.1"/>
    <property type="molecule type" value="Genomic_DNA"/>
</dbReference>
<dbReference type="Proteomes" id="UP000605986">
    <property type="component" value="Unassembled WGS sequence"/>
</dbReference>
<evidence type="ECO:0000313" key="3">
    <source>
        <dbReference type="EMBL" id="KAF4446307.1"/>
    </source>
</evidence>
<keyword evidence="1" id="KW-1133">Transmembrane helix</keyword>
<feature type="transmembrane region" description="Helical" evidence="1">
    <location>
        <begin position="368"/>
        <end position="386"/>
    </location>
</feature>
<comment type="caution">
    <text evidence="3">The sequence shown here is derived from an EMBL/GenBank/DDBJ whole genome shotgun (WGS) entry which is preliminary data.</text>
</comment>
<reference evidence="3" key="1">
    <citation type="submission" date="2020-01" db="EMBL/GenBank/DDBJ databases">
        <title>Identification and distribution of gene clusters putatively required for synthesis of sphingolipid metabolism inhibitors in phylogenetically diverse species of the filamentous fungus Fusarium.</title>
        <authorList>
            <person name="Kim H.-S."/>
            <person name="Busman M."/>
            <person name="Brown D.W."/>
            <person name="Divon H."/>
            <person name="Uhlig S."/>
            <person name="Proctor R.H."/>
        </authorList>
    </citation>
    <scope>NUCLEOTIDE SEQUENCE</scope>
    <source>
        <strain evidence="3">NRRL 53441</strain>
    </source>
</reference>
<keyword evidence="1" id="KW-0812">Transmembrane</keyword>
<evidence type="ECO:0000256" key="1">
    <source>
        <dbReference type="SAM" id="Phobius"/>
    </source>
</evidence>
<keyword evidence="1" id="KW-0472">Membrane</keyword>